<keyword evidence="4" id="KW-1185">Reference proteome</keyword>
<dbReference type="RefSeq" id="WP_173142636.1">
    <property type="nucleotide sequence ID" value="NZ_CBCSGW010000127.1"/>
</dbReference>
<keyword evidence="2" id="KW-0812">Transmembrane</keyword>
<protein>
    <recommendedName>
        <fullName evidence="5">DUF3558 domain-containing protein</fullName>
    </recommendedName>
</protein>
<organism evidence="3 4">
    <name type="scientific">Kibdelosporangium persicum</name>
    <dbReference type="NCBI Taxonomy" id="2698649"/>
    <lineage>
        <taxon>Bacteria</taxon>
        <taxon>Bacillati</taxon>
        <taxon>Actinomycetota</taxon>
        <taxon>Actinomycetes</taxon>
        <taxon>Pseudonocardiales</taxon>
        <taxon>Pseudonocardiaceae</taxon>
        <taxon>Kibdelosporangium</taxon>
    </lineage>
</organism>
<dbReference type="EMBL" id="JAAATY010000069">
    <property type="protein sequence ID" value="NRN71440.1"/>
    <property type="molecule type" value="Genomic_DNA"/>
</dbReference>
<keyword evidence="2" id="KW-1133">Transmembrane helix</keyword>
<evidence type="ECO:0000313" key="3">
    <source>
        <dbReference type="EMBL" id="NRN71440.1"/>
    </source>
</evidence>
<dbReference type="Proteomes" id="UP000763557">
    <property type="component" value="Unassembled WGS sequence"/>
</dbReference>
<evidence type="ECO:0000256" key="2">
    <source>
        <dbReference type="SAM" id="Phobius"/>
    </source>
</evidence>
<comment type="caution">
    <text evidence="3">The sequence shown here is derived from an EMBL/GenBank/DDBJ whole genome shotgun (WGS) entry which is preliminary data.</text>
</comment>
<accession>A0ABX2FJ61</accession>
<feature type="region of interest" description="Disordered" evidence="1">
    <location>
        <begin position="1"/>
        <end position="20"/>
    </location>
</feature>
<evidence type="ECO:0000313" key="4">
    <source>
        <dbReference type="Proteomes" id="UP000763557"/>
    </source>
</evidence>
<evidence type="ECO:0008006" key="5">
    <source>
        <dbReference type="Google" id="ProtNLM"/>
    </source>
</evidence>
<keyword evidence="2" id="KW-0472">Membrane</keyword>
<sequence>MHPQQPYPPHGYQQPYMPPPPPRRKTGLIVAIVAGCLLLVGAAVALVILLSDDDSEDSSGSATASGSSSGKAPGSSATTKAVQAPPRACDLLSQAELTAILPGGVKEPFSAGPETVGEGMIGTRCSWTNVTSVNGQRFPSVMVQLNVTAAATEDVARTALRTSGVVCDAPRGAQAQLTGTDEACLEHSSIDVKTQSPVGNAAVVARRGTLVVTFRYSNTGMPIEGIDQIAKAGAASVMEKAAQSR</sequence>
<evidence type="ECO:0000256" key="1">
    <source>
        <dbReference type="SAM" id="MobiDB-lite"/>
    </source>
</evidence>
<name>A0ABX2FJ61_9PSEU</name>
<reference evidence="3 4" key="1">
    <citation type="submission" date="2020-01" db="EMBL/GenBank/DDBJ databases">
        <title>Kibdelosporangium persica a novel Actinomycetes from a hot desert in Iran.</title>
        <authorList>
            <person name="Safaei N."/>
            <person name="Zaburannyi N."/>
            <person name="Mueller R."/>
            <person name="Wink J."/>
        </authorList>
    </citation>
    <scope>NUCLEOTIDE SEQUENCE [LARGE SCALE GENOMIC DNA]</scope>
    <source>
        <strain evidence="3 4">4NS15</strain>
    </source>
</reference>
<proteinExistence type="predicted"/>
<feature type="compositionally biased region" description="Low complexity" evidence="1">
    <location>
        <begin position="58"/>
        <end position="77"/>
    </location>
</feature>
<feature type="transmembrane region" description="Helical" evidence="2">
    <location>
        <begin position="27"/>
        <end position="50"/>
    </location>
</feature>
<feature type="region of interest" description="Disordered" evidence="1">
    <location>
        <begin position="55"/>
        <end position="85"/>
    </location>
</feature>
<gene>
    <name evidence="3" type="ORF">GC106_87200</name>
</gene>